<gene>
    <name evidence="14" type="ORF">ACFOZ7_12265</name>
</gene>
<evidence type="ECO:0000259" key="13">
    <source>
        <dbReference type="Pfam" id="PF00999"/>
    </source>
</evidence>
<keyword evidence="9 12" id="KW-0472">Membrane</keyword>
<dbReference type="PANTHER" id="PTHR10110">
    <property type="entry name" value="SODIUM/HYDROGEN EXCHANGER"/>
    <property type="match status" value="1"/>
</dbReference>
<evidence type="ECO:0000256" key="10">
    <source>
        <dbReference type="ARBA" id="ARBA00023201"/>
    </source>
</evidence>
<evidence type="ECO:0000256" key="2">
    <source>
        <dbReference type="ARBA" id="ARBA00022448"/>
    </source>
</evidence>
<feature type="transmembrane region" description="Helical" evidence="12">
    <location>
        <begin position="236"/>
        <end position="252"/>
    </location>
</feature>
<feature type="transmembrane region" description="Helical" evidence="12">
    <location>
        <begin position="96"/>
        <end position="129"/>
    </location>
</feature>
<dbReference type="InterPro" id="IPR006153">
    <property type="entry name" value="Cation/H_exchanger_TM"/>
</dbReference>
<evidence type="ECO:0000256" key="9">
    <source>
        <dbReference type="ARBA" id="ARBA00023136"/>
    </source>
</evidence>
<feature type="transmembrane region" description="Helical" evidence="12">
    <location>
        <begin position="390"/>
        <end position="413"/>
    </location>
</feature>
<dbReference type="Gene3D" id="6.10.140.1330">
    <property type="match status" value="1"/>
</dbReference>
<evidence type="ECO:0000256" key="11">
    <source>
        <dbReference type="SAM" id="MobiDB-lite"/>
    </source>
</evidence>
<keyword evidence="3" id="KW-0050">Antiport</keyword>
<dbReference type="Pfam" id="PF00999">
    <property type="entry name" value="Na_H_Exchanger"/>
    <property type="match status" value="1"/>
</dbReference>
<name>A0ABD5P057_9EURY</name>
<feature type="domain" description="Cation/H+ exchanger transmembrane" evidence="13">
    <location>
        <begin position="26"/>
        <end position="412"/>
    </location>
</feature>
<evidence type="ECO:0000256" key="1">
    <source>
        <dbReference type="ARBA" id="ARBA00004651"/>
    </source>
</evidence>
<accession>A0ABD5P057</accession>
<evidence type="ECO:0000313" key="14">
    <source>
        <dbReference type="EMBL" id="MFC4247729.1"/>
    </source>
</evidence>
<reference evidence="14 15" key="1">
    <citation type="journal article" date="2014" name="Int. J. Syst. Evol. Microbiol.">
        <title>Complete genome sequence of Corynebacterium casei LMG S-19264T (=DSM 44701T), isolated from a smear-ripened cheese.</title>
        <authorList>
            <consortium name="US DOE Joint Genome Institute (JGI-PGF)"/>
            <person name="Walter F."/>
            <person name="Albersmeier A."/>
            <person name="Kalinowski J."/>
            <person name="Ruckert C."/>
        </authorList>
    </citation>
    <scope>NUCLEOTIDE SEQUENCE [LARGE SCALE GENOMIC DNA]</scope>
    <source>
        <strain evidence="14 15">IBRC-M 10912</strain>
    </source>
</reference>
<organism evidence="14 15">
    <name type="scientific">Natribaculum luteum</name>
    <dbReference type="NCBI Taxonomy" id="1586232"/>
    <lineage>
        <taxon>Archaea</taxon>
        <taxon>Methanobacteriati</taxon>
        <taxon>Methanobacteriota</taxon>
        <taxon>Stenosarchaea group</taxon>
        <taxon>Halobacteria</taxon>
        <taxon>Halobacteriales</taxon>
        <taxon>Natrialbaceae</taxon>
        <taxon>Natribaculum</taxon>
    </lineage>
</organism>
<dbReference type="EMBL" id="JBHSDJ010000093">
    <property type="protein sequence ID" value="MFC4247729.1"/>
    <property type="molecule type" value="Genomic_DNA"/>
</dbReference>
<evidence type="ECO:0000256" key="6">
    <source>
        <dbReference type="ARBA" id="ARBA00022989"/>
    </source>
</evidence>
<keyword evidence="4" id="KW-1003">Cell membrane</keyword>
<dbReference type="RefSeq" id="WP_246975751.1">
    <property type="nucleotide sequence ID" value="NZ_CP095398.1"/>
</dbReference>
<dbReference type="PANTHER" id="PTHR10110:SF195">
    <property type="entry name" value="NA(+)_H(+) ANTIPORTER NHAS2"/>
    <property type="match status" value="1"/>
</dbReference>
<dbReference type="Proteomes" id="UP001595821">
    <property type="component" value="Unassembled WGS sequence"/>
</dbReference>
<dbReference type="GO" id="GO:0015297">
    <property type="term" value="F:antiporter activity"/>
    <property type="evidence" value="ECO:0007669"/>
    <property type="project" value="UniProtKB-KW"/>
</dbReference>
<keyword evidence="6 12" id="KW-1133">Transmembrane helix</keyword>
<feature type="transmembrane region" description="Helical" evidence="12">
    <location>
        <begin position="360"/>
        <end position="378"/>
    </location>
</feature>
<dbReference type="GO" id="GO:0005886">
    <property type="term" value="C:plasma membrane"/>
    <property type="evidence" value="ECO:0007669"/>
    <property type="project" value="UniProtKB-SubCell"/>
</dbReference>
<evidence type="ECO:0000256" key="7">
    <source>
        <dbReference type="ARBA" id="ARBA00023053"/>
    </source>
</evidence>
<dbReference type="AlphaFoldDB" id="A0ABD5P057"/>
<evidence type="ECO:0000256" key="5">
    <source>
        <dbReference type="ARBA" id="ARBA00022692"/>
    </source>
</evidence>
<evidence type="ECO:0000256" key="4">
    <source>
        <dbReference type="ARBA" id="ARBA00022475"/>
    </source>
</evidence>
<comment type="caution">
    <text evidence="14">The sequence shown here is derived from an EMBL/GenBank/DDBJ whole genome shotgun (WGS) entry which is preliminary data.</text>
</comment>
<feature type="compositionally biased region" description="Basic and acidic residues" evidence="11">
    <location>
        <begin position="560"/>
        <end position="580"/>
    </location>
</feature>
<protein>
    <submittedName>
        <fullName evidence="14">Cation:proton antiporter</fullName>
    </submittedName>
</protein>
<keyword evidence="2" id="KW-0813">Transport</keyword>
<sequence>MAVEGIQPAGGVEEQLLTLLAVFTIAGVVGTLTTRFVRIPYTVGLVLAGLAVSILHLPLATPLTGEFILLVILPTLIFQSAMNIDVERLREDIVPILLLAVVGLVLSVAVVGVVGSAVFGFPIIVALLFGSIAMPTDPVSVVALFEELGAPERLSVLVEGESILNDGVSIVLYSVLLSVLSQTQVEGVDTAGVVTPGFLGREVVFGIVAAIAGGTLIGVVAGYAAYRLLEAVNDPMTGIVFTVVLAYGVYILAEQLEVSGVIATLGAGLVIGTQKTSDQVSARTRLTLGTVWSSAAFIANTVIFVAIGVATPLGLLAQYAGGILIAVVLVFLARAVVIYPLVGVTNRWLTDSIPRSYQHVMVWSGIHASVPIALVLGLPESLSVGLQEELDALVFGIAAISLVVSGLTMDGLLDRLGIVTKSTAEQRYELLMGRLHGVDAALAGAEELHQRDDIPQEFYEDIVMRYATQKRRLNRSISELLDEHPHLREKEELAAESEILRREILGIRTAVERGIISPDVGDRLLAETERRLERVDADKHVLDTRTYDETEWEAMDTTFDDGHSEGTSADDERSDRDSSS</sequence>
<keyword evidence="7" id="KW-0915">Sodium</keyword>
<keyword evidence="8" id="KW-0406">Ion transport</keyword>
<dbReference type="InterPro" id="IPR018422">
    <property type="entry name" value="Cation/H_exchanger_CPA1"/>
</dbReference>
<feature type="transmembrane region" description="Helical" evidence="12">
    <location>
        <begin position="316"/>
        <end position="339"/>
    </location>
</feature>
<dbReference type="GO" id="GO:0006814">
    <property type="term" value="P:sodium ion transport"/>
    <property type="evidence" value="ECO:0007669"/>
    <property type="project" value="UniProtKB-KW"/>
</dbReference>
<feature type="transmembrane region" description="Helical" evidence="12">
    <location>
        <begin position="16"/>
        <end position="34"/>
    </location>
</feature>
<evidence type="ECO:0000256" key="12">
    <source>
        <dbReference type="SAM" id="Phobius"/>
    </source>
</evidence>
<feature type="transmembrane region" description="Helical" evidence="12">
    <location>
        <begin position="286"/>
        <end position="310"/>
    </location>
</feature>
<proteinExistence type="predicted"/>
<evidence type="ECO:0000313" key="15">
    <source>
        <dbReference type="Proteomes" id="UP001595821"/>
    </source>
</evidence>
<feature type="transmembrane region" description="Helical" evidence="12">
    <location>
        <begin position="203"/>
        <end position="224"/>
    </location>
</feature>
<keyword evidence="10" id="KW-0739">Sodium transport</keyword>
<feature type="transmembrane region" description="Helical" evidence="12">
    <location>
        <begin position="41"/>
        <end position="61"/>
    </location>
</feature>
<evidence type="ECO:0000256" key="8">
    <source>
        <dbReference type="ARBA" id="ARBA00023065"/>
    </source>
</evidence>
<dbReference type="GeneID" id="71855804"/>
<comment type="subcellular location">
    <subcellularLocation>
        <location evidence="1">Cell membrane</location>
        <topology evidence="1">Multi-pass membrane protein</topology>
    </subcellularLocation>
</comment>
<evidence type="ECO:0000256" key="3">
    <source>
        <dbReference type="ARBA" id="ARBA00022449"/>
    </source>
</evidence>
<feature type="region of interest" description="Disordered" evidence="11">
    <location>
        <begin position="551"/>
        <end position="580"/>
    </location>
</feature>
<keyword evidence="5 12" id="KW-0812">Transmembrane</keyword>